<dbReference type="Proteomes" id="UP000703893">
    <property type="component" value="Unassembled WGS sequence"/>
</dbReference>
<proteinExistence type="inferred from homology"/>
<evidence type="ECO:0000256" key="3">
    <source>
        <dbReference type="ARBA" id="ARBA00022475"/>
    </source>
</evidence>
<keyword evidence="6 7" id="KW-0472">Membrane</keyword>
<dbReference type="GO" id="GO:0071916">
    <property type="term" value="F:dipeptide transmembrane transporter activity"/>
    <property type="evidence" value="ECO:0007669"/>
    <property type="project" value="TreeGrafter"/>
</dbReference>
<dbReference type="CDD" id="cd06261">
    <property type="entry name" value="TM_PBP2"/>
    <property type="match status" value="1"/>
</dbReference>
<dbReference type="PANTHER" id="PTHR43163">
    <property type="entry name" value="DIPEPTIDE TRANSPORT SYSTEM PERMEASE PROTEIN DPPB-RELATED"/>
    <property type="match status" value="1"/>
</dbReference>
<evidence type="ECO:0000313" key="10">
    <source>
        <dbReference type="Proteomes" id="UP000703893"/>
    </source>
</evidence>
<feature type="transmembrane region" description="Helical" evidence="7">
    <location>
        <begin position="97"/>
        <end position="122"/>
    </location>
</feature>
<keyword evidence="4 7" id="KW-0812">Transmembrane</keyword>
<dbReference type="EMBL" id="VGJX01000362">
    <property type="protein sequence ID" value="MBM3274879.1"/>
    <property type="molecule type" value="Genomic_DNA"/>
</dbReference>
<evidence type="ECO:0000256" key="4">
    <source>
        <dbReference type="ARBA" id="ARBA00022692"/>
    </source>
</evidence>
<dbReference type="GO" id="GO:0005886">
    <property type="term" value="C:plasma membrane"/>
    <property type="evidence" value="ECO:0007669"/>
    <property type="project" value="UniProtKB-SubCell"/>
</dbReference>
<comment type="subcellular location">
    <subcellularLocation>
        <location evidence="1 7">Cell membrane</location>
        <topology evidence="1 7">Multi-pass membrane protein</topology>
    </subcellularLocation>
</comment>
<evidence type="ECO:0000313" key="9">
    <source>
        <dbReference type="EMBL" id="MBM3274879.1"/>
    </source>
</evidence>
<dbReference type="SUPFAM" id="SSF161098">
    <property type="entry name" value="MetI-like"/>
    <property type="match status" value="1"/>
</dbReference>
<reference evidence="9 10" key="1">
    <citation type="submission" date="2019-03" db="EMBL/GenBank/DDBJ databases">
        <title>Lake Tanganyika Metagenome-Assembled Genomes (MAGs).</title>
        <authorList>
            <person name="Tran P."/>
        </authorList>
    </citation>
    <scope>NUCLEOTIDE SEQUENCE [LARGE SCALE GENOMIC DNA]</scope>
    <source>
        <strain evidence="9">K_DeepCast_65m_m2_236</strain>
    </source>
</reference>
<dbReference type="AlphaFoldDB" id="A0A938BN59"/>
<feature type="transmembrane region" description="Helical" evidence="7">
    <location>
        <begin position="12"/>
        <end position="30"/>
    </location>
</feature>
<dbReference type="Gene3D" id="1.10.3720.10">
    <property type="entry name" value="MetI-like"/>
    <property type="match status" value="1"/>
</dbReference>
<organism evidence="9 10">
    <name type="scientific">Candidatus Tanganyikabacteria bacterium</name>
    <dbReference type="NCBI Taxonomy" id="2961651"/>
    <lineage>
        <taxon>Bacteria</taxon>
        <taxon>Bacillati</taxon>
        <taxon>Candidatus Sericytochromatia</taxon>
        <taxon>Candidatus Tanganyikabacteria</taxon>
    </lineage>
</organism>
<evidence type="ECO:0000256" key="7">
    <source>
        <dbReference type="RuleBase" id="RU363032"/>
    </source>
</evidence>
<feature type="transmembrane region" description="Helical" evidence="7">
    <location>
        <begin position="169"/>
        <end position="189"/>
    </location>
</feature>
<keyword evidence="3" id="KW-1003">Cell membrane</keyword>
<keyword evidence="5 7" id="KW-1133">Transmembrane helix</keyword>
<evidence type="ECO:0000259" key="8">
    <source>
        <dbReference type="PROSITE" id="PS50928"/>
    </source>
</evidence>
<evidence type="ECO:0000256" key="2">
    <source>
        <dbReference type="ARBA" id="ARBA00022448"/>
    </source>
</evidence>
<dbReference type="InterPro" id="IPR000515">
    <property type="entry name" value="MetI-like"/>
</dbReference>
<feature type="domain" description="ABC transmembrane type-1" evidence="8">
    <location>
        <begin position="95"/>
        <end position="216"/>
    </location>
</feature>
<gene>
    <name evidence="9" type="ORF">FJZ00_06985</name>
</gene>
<comment type="caution">
    <text evidence="9">The sequence shown here is derived from an EMBL/GenBank/DDBJ whole genome shotgun (WGS) entry which is preliminary data.</text>
</comment>
<feature type="transmembrane region" description="Helical" evidence="7">
    <location>
        <begin position="134"/>
        <end position="157"/>
    </location>
</feature>
<dbReference type="Pfam" id="PF19300">
    <property type="entry name" value="BPD_transp_1_N"/>
    <property type="match status" value="1"/>
</dbReference>
<sequence length="216" mass="23208">MLAYAVRRFFEGTITVLGLSLIVFASLHLAPGDPAAIIGGNQAREEELAIIRQRYGLTDPLPVQYATWLWRVTRGDFGISHWGERPVGPELARAFPISVSLALGGLAVAVIVGIPAGVVAAVRRDGLLDMGIMGFAVAGMSMPVFWVSLLMMLLFSVRLGWLPSSGWGTLAQAILPVISVSLASLALLARMTRALMVELLLEDFVRTARAKGLAQR</sequence>
<feature type="non-terminal residue" evidence="9">
    <location>
        <position position="216"/>
    </location>
</feature>
<accession>A0A938BN59</accession>
<dbReference type="Pfam" id="PF00528">
    <property type="entry name" value="BPD_transp_1"/>
    <property type="match status" value="1"/>
</dbReference>
<dbReference type="PANTHER" id="PTHR43163:SF6">
    <property type="entry name" value="DIPEPTIDE TRANSPORT SYSTEM PERMEASE PROTEIN DPPB-RELATED"/>
    <property type="match status" value="1"/>
</dbReference>
<name>A0A938BN59_9BACT</name>
<evidence type="ECO:0000256" key="1">
    <source>
        <dbReference type="ARBA" id="ARBA00004651"/>
    </source>
</evidence>
<dbReference type="PROSITE" id="PS50928">
    <property type="entry name" value="ABC_TM1"/>
    <property type="match status" value="1"/>
</dbReference>
<evidence type="ECO:0000256" key="5">
    <source>
        <dbReference type="ARBA" id="ARBA00022989"/>
    </source>
</evidence>
<dbReference type="InterPro" id="IPR035906">
    <property type="entry name" value="MetI-like_sf"/>
</dbReference>
<evidence type="ECO:0000256" key="6">
    <source>
        <dbReference type="ARBA" id="ARBA00023136"/>
    </source>
</evidence>
<dbReference type="InterPro" id="IPR045621">
    <property type="entry name" value="BPD_transp_1_N"/>
</dbReference>
<keyword evidence="2 7" id="KW-0813">Transport</keyword>
<comment type="similarity">
    <text evidence="7">Belongs to the binding-protein-dependent transport system permease family.</text>
</comment>
<protein>
    <submittedName>
        <fullName evidence="9">ABC transporter permease</fullName>
    </submittedName>
</protein>